<dbReference type="PANTHER" id="PTHR22946">
    <property type="entry name" value="DIENELACTONE HYDROLASE DOMAIN-CONTAINING PROTEIN-RELATED"/>
    <property type="match status" value="1"/>
</dbReference>
<dbReference type="EMBL" id="MU853762">
    <property type="protein sequence ID" value="KAK3943920.1"/>
    <property type="molecule type" value="Genomic_DNA"/>
</dbReference>
<dbReference type="Proteomes" id="UP001303473">
    <property type="component" value="Unassembled WGS sequence"/>
</dbReference>
<comment type="caution">
    <text evidence="3">The sequence shown here is derived from an EMBL/GenBank/DDBJ whole genome shotgun (WGS) entry which is preliminary data.</text>
</comment>
<feature type="region of interest" description="Disordered" evidence="2">
    <location>
        <begin position="1"/>
        <end position="20"/>
    </location>
</feature>
<reference evidence="4" key="1">
    <citation type="journal article" date="2023" name="Mol. Phylogenet. Evol.">
        <title>Genome-scale phylogeny and comparative genomics of the fungal order Sordariales.</title>
        <authorList>
            <person name="Hensen N."/>
            <person name="Bonometti L."/>
            <person name="Westerberg I."/>
            <person name="Brannstrom I.O."/>
            <person name="Guillou S."/>
            <person name="Cros-Aarteil S."/>
            <person name="Calhoun S."/>
            <person name="Haridas S."/>
            <person name="Kuo A."/>
            <person name="Mondo S."/>
            <person name="Pangilinan J."/>
            <person name="Riley R."/>
            <person name="LaButti K."/>
            <person name="Andreopoulos B."/>
            <person name="Lipzen A."/>
            <person name="Chen C."/>
            <person name="Yan M."/>
            <person name="Daum C."/>
            <person name="Ng V."/>
            <person name="Clum A."/>
            <person name="Steindorff A."/>
            <person name="Ohm R.A."/>
            <person name="Martin F."/>
            <person name="Silar P."/>
            <person name="Natvig D.O."/>
            <person name="Lalanne C."/>
            <person name="Gautier V."/>
            <person name="Ament-Velasquez S.L."/>
            <person name="Kruys A."/>
            <person name="Hutchinson M.I."/>
            <person name="Powell A.J."/>
            <person name="Barry K."/>
            <person name="Miller A.N."/>
            <person name="Grigoriev I.V."/>
            <person name="Debuchy R."/>
            <person name="Gladieux P."/>
            <person name="Hiltunen Thoren M."/>
            <person name="Johannesson H."/>
        </authorList>
    </citation>
    <scope>NUCLEOTIDE SEQUENCE [LARGE SCALE GENOMIC DNA]</scope>
    <source>
        <strain evidence="4">CBS 340.73</strain>
    </source>
</reference>
<dbReference type="InterPro" id="IPR050261">
    <property type="entry name" value="FrsA_esterase"/>
</dbReference>
<dbReference type="InterPro" id="IPR029058">
    <property type="entry name" value="AB_hydrolase_fold"/>
</dbReference>
<evidence type="ECO:0000313" key="3">
    <source>
        <dbReference type="EMBL" id="KAK3943920.1"/>
    </source>
</evidence>
<evidence type="ECO:0000256" key="2">
    <source>
        <dbReference type="SAM" id="MobiDB-lite"/>
    </source>
</evidence>
<organism evidence="3 4">
    <name type="scientific">Diplogelasinospora grovesii</name>
    <dbReference type="NCBI Taxonomy" id="303347"/>
    <lineage>
        <taxon>Eukaryota</taxon>
        <taxon>Fungi</taxon>
        <taxon>Dikarya</taxon>
        <taxon>Ascomycota</taxon>
        <taxon>Pezizomycotina</taxon>
        <taxon>Sordariomycetes</taxon>
        <taxon>Sordariomycetidae</taxon>
        <taxon>Sordariales</taxon>
        <taxon>Diplogelasinosporaceae</taxon>
        <taxon>Diplogelasinospora</taxon>
    </lineage>
</organism>
<dbReference type="Gene3D" id="3.40.50.1820">
    <property type="entry name" value="alpha/beta hydrolase"/>
    <property type="match status" value="1"/>
</dbReference>
<proteinExistence type="predicted"/>
<gene>
    <name evidence="3" type="ORF">QBC46DRAFT_252904</name>
</gene>
<dbReference type="InterPro" id="IPR010520">
    <property type="entry name" value="FrsA-like"/>
</dbReference>
<accession>A0AAN6NED5</accession>
<keyword evidence="4" id="KW-1185">Reference proteome</keyword>
<sequence length="437" mass="48718">MAPHRVQGSGGAEEKSTSTRRWIMGTEAFERRMPHHDGIKALWETKWKFPCTKSVYPFHDGQYEDFEPIFHHLIQHDINDGASMEYTETFFPAAEKLTEWGDKALAAGDKGRASDLYLRACAVYRIARFPYITAYPQVNCPVKWRAWEAQKKVYAKAAQTWPQPAEEVLVPHTKHRAGGDRDAIPVYVRVPDATNNNNNNNTAAACPAVILMTGLDGYRPDNTVRCNEFIARGWAAVVVEIPGTADCPADPGDPDSPDRLWTSLLDWMRDDGRFDMGRVMVWGLSSGGYYAVRVAHTHKDQLIGCVAQGAGCHHFYDPGWLEAVDGHEYPFQLTPAMAMKHGFASVDEYKAGVQKKFSLLETGIIQKPSTRLLLINGTLDGLMPIEDSMMLFEHGTPKEARFFTGALHMGYPMANDSVYPWMESVMASATGTPSQGP</sequence>
<dbReference type="PANTHER" id="PTHR22946:SF12">
    <property type="entry name" value="CONIDIAL PIGMENT BIOSYNTHESIS PROTEIN AYG1 (AFU_ORTHOLOGUE AFUA_2G17550)"/>
    <property type="match status" value="1"/>
</dbReference>
<dbReference type="Pfam" id="PF06500">
    <property type="entry name" value="FrsA-like"/>
    <property type="match status" value="1"/>
</dbReference>
<evidence type="ECO:0000313" key="4">
    <source>
        <dbReference type="Proteomes" id="UP001303473"/>
    </source>
</evidence>
<name>A0AAN6NED5_9PEZI</name>
<dbReference type="GO" id="GO:0016787">
    <property type="term" value="F:hydrolase activity"/>
    <property type="evidence" value="ECO:0007669"/>
    <property type="project" value="UniProtKB-KW"/>
</dbReference>
<dbReference type="AlphaFoldDB" id="A0AAN6NED5"/>
<protein>
    <submittedName>
        <fullName evidence="3">Esterase FrsA</fullName>
    </submittedName>
</protein>
<dbReference type="FunFam" id="3.40.50.1820:FF:000145">
    <property type="entry name" value="Pigment biosynthesis protein"/>
    <property type="match status" value="1"/>
</dbReference>
<evidence type="ECO:0000256" key="1">
    <source>
        <dbReference type="ARBA" id="ARBA00022801"/>
    </source>
</evidence>
<keyword evidence="1" id="KW-0378">Hydrolase</keyword>
<dbReference type="SUPFAM" id="SSF53474">
    <property type="entry name" value="alpha/beta-Hydrolases"/>
    <property type="match status" value="1"/>
</dbReference>